<keyword evidence="2" id="KW-0812">Transmembrane</keyword>
<evidence type="ECO:0000256" key="4">
    <source>
        <dbReference type="ARBA" id="ARBA00023136"/>
    </source>
</evidence>
<dbReference type="EMBL" id="CP157743">
    <property type="protein sequence ID" value="XBS20421.1"/>
    <property type="molecule type" value="Genomic_DNA"/>
</dbReference>
<dbReference type="KEGG" id="mech:Q9L42_019050"/>
<dbReference type="GO" id="GO:0005886">
    <property type="term" value="C:plasma membrane"/>
    <property type="evidence" value="ECO:0007669"/>
    <property type="project" value="InterPro"/>
</dbReference>
<protein>
    <submittedName>
        <fullName evidence="6">Translocation/assembly module TamB domain-containing protein</fullName>
    </submittedName>
</protein>
<dbReference type="GO" id="GO:0097347">
    <property type="term" value="C:TAM protein secretion complex"/>
    <property type="evidence" value="ECO:0007669"/>
    <property type="project" value="TreeGrafter"/>
</dbReference>
<keyword evidence="7" id="KW-1185">Reference proteome</keyword>
<evidence type="ECO:0000256" key="3">
    <source>
        <dbReference type="ARBA" id="ARBA00022989"/>
    </source>
</evidence>
<dbReference type="PANTHER" id="PTHR36985">
    <property type="entry name" value="TRANSLOCATION AND ASSEMBLY MODULE SUBUNIT TAMB"/>
    <property type="match status" value="1"/>
</dbReference>
<dbReference type="Pfam" id="PF04357">
    <property type="entry name" value="TamB"/>
    <property type="match status" value="1"/>
</dbReference>
<gene>
    <name evidence="6" type="ORF">Q9L42_019050</name>
</gene>
<dbReference type="PANTHER" id="PTHR36985:SF1">
    <property type="entry name" value="TRANSLOCATION AND ASSEMBLY MODULE SUBUNIT TAMB"/>
    <property type="match status" value="1"/>
</dbReference>
<evidence type="ECO:0000313" key="7">
    <source>
        <dbReference type="Proteomes" id="UP001225378"/>
    </source>
</evidence>
<feature type="domain" description="Translocation and assembly module TamB C-terminal" evidence="5">
    <location>
        <begin position="827"/>
        <end position="1155"/>
    </location>
</feature>
<name>A0AAU7NUY9_9GAMM</name>
<dbReference type="RefSeq" id="WP_349431621.1">
    <property type="nucleotide sequence ID" value="NZ_CP157743.1"/>
</dbReference>
<dbReference type="Proteomes" id="UP001225378">
    <property type="component" value="Chromosome"/>
</dbReference>
<reference evidence="6 7" key="1">
    <citation type="journal article" date="2024" name="Microbiology">
        <title>Methylomarinum rosea sp. nov., a novel halophilic methanotrophic bacterium from the hypersaline Lake Elton.</title>
        <authorList>
            <person name="Suleimanov R.Z."/>
            <person name="Oshkin I.Y."/>
            <person name="Danilova O.V."/>
            <person name="Suzina N.E."/>
            <person name="Dedysh S.N."/>
        </authorList>
    </citation>
    <scope>NUCLEOTIDE SEQUENCE [LARGE SCALE GENOMIC DNA]</scope>
    <source>
        <strain evidence="6 7">Ch1-1</strain>
    </source>
</reference>
<evidence type="ECO:0000256" key="2">
    <source>
        <dbReference type="ARBA" id="ARBA00022692"/>
    </source>
</evidence>
<dbReference type="GO" id="GO:0009306">
    <property type="term" value="P:protein secretion"/>
    <property type="evidence" value="ECO:0007669"/>
    <property type="project" value="InterPro"/>
</dbReference>
<keyword evidence="3" id="KW-1133">Transmembrane helix</keyword>
<organism evidence="6 7">
    <name type="scientific">Methylomarinum roseum</name>
    <dbReference type="NCBI Taxonomy" id="3067653"/>
    <lineage>
        <taxon>Bacteria</taxon>
        <taxon>Pseudomonadati</taxon>
        <taxon>Pseudomonadota</taxon>
        <taxon>Gammaproteobacteria</taxon>
        <taxon>Methylococcales</taxon>
        <taxon>Methylococcaceae</taxon>
        <taxon>Methylomarinum</taxon>
    </lineage>
</organism>
<evidence type="ECO:0000256" key="1">
    <source>
        <dbReference type="ARBA" id="ARBA00004167"/>
    </source>
</evidence>
<proteinExistence type="predicted"/>
<sequence length="1158" mass="126914">MMTSAPLPRLVPAIIKGLAAIITLLLILLGYLIATESGTRWLLRGVFSRLDPVSVGQIDGTLIKDLQLKQLRYRDQHDFSVAIADASLRWHAAELLRGDLHIASLRLQGIAVVGQPSAGAETESSSGILQIPLTIHVDEFSVKQFNWRHGDSQTEIKQLSLHAELARNILTLSQLTLLMPQLQARAHGELSLQPDWPLTADLDWSYLIEGRTLQGELAISGDMKRYDLHSMLEGPIESKQTGFIGLTGDQPQFDLHGDWQKMQWPLTGSAQVSSRQGEFRIHGQPQNYQAELNADVAAAGQPDFAVAFTGNGNQESLDIVQLQLTPRQGRLNLSGRLSWLTETRFDLAIVAEQLDTADFFAAVPGQLNLKAQTRGRYTAGQLHAALDIERLHGVLHGQPLNAQGKLQWRGAEADIERLQIMAGDNRLTAHGRLSAEQADLDLNIAAPNLTSAWPSLAGSLNGQAQIHGSLRRPRIKSDVRGHNIRYADKRIGELSLQADYQHDSARPAELLFSASDIQLADNKIARLALQAHGKPSQHAVSVTLASSLADLSIDSSGQWNGRRWLGRISNLAIELPQQQQWRLESATTLTLTPKQDRLMLDLPNSCLIQGDARLCLFAQGEPTGQLDGRLSLSAWSLTQTKPWLPDELELAGKLSAQASFSVGEQGLNAELNADIAAGKALLQDEDNVTHELPFSISTLQLNYRQGLLNSRLRFDLGHGDYLKADVNTGPADRNGVRPLSGILQAKIEDMTFIDGLLPEIRKLQGLFVADLQIGGTTQRPALGGSAQWRQGQFEIIKLGSTFHNITVAATSSSEQPDRLLLTAEVESGQGRLSGQGHLNLQAEQGYPLQLTINGEKFQISRLPEAEIEISPVLQIEKQADTTHIDGQIKIDSARIELKSIPESAVAPSDDEVIIGADQMPAEKVVPSRLNARIAIDFGDNSHFSGFGLKTRLSGKLEYTKKANQQLMQGRALMRDATYRSYGQDLTIRKGEFLFNGPPDNPWVTIEAIRKAVSGDVTAVLSVTGPLKSPQTRVYTEPALPESEALAYLLTGKSINRLSEGESNAVASAAFKYGAGQLSWLSDQLGIDEFEFEQADTLEDSAVRLGQYLNPDLYVGVSMGVFASKYAARLRYQLSEHFSVSTRAGETQRIELKYQLKTE</sequence>
<dbReference type="InterPro" id="IPR007452">
    <property type="entry name" value="TamB_C"/>
</dbReference>
<keyword evidence="4" id="KW-0472">Membrane</keyword>
<dbReference type="AlphaFoldDB" id="A0AAU7NUY9"/>
<comment type="subcellular location">
    <subcellularLocation>
        <location evidence="1">Membrane</location>
        <topology evidence="1">Single-pass membrane protein</topology>
    </subcellularLocation>
</comment>
<evidence type="ECO:0000313" key="6">
    <source>
        <dbReference type="EMBL" id="XBS20421.1"/>
    </source>
</evidence>
<evidence type="ECO:0000259" key="5">
    <source>
        <dbReference type="Pfam" id="PF04357"/>
    </source>
</evidence>
<accession>A0AAU7NUY9</accession>